<proteinExistence type="predicted"/>
<dbReference type="EMBL" id="PNIX01000034">
    <property type="protein sequence ID" value="PMP84147.1"/>
    <property type="molecule type" value="Genomic_DNA"/>
</dbReference>
<comment type="caution">
    <text evidence="1">The sequence shown here is derived from an EMBL/GenBank/DDBJ whole genome shotgun (WGS) entry which is preliminary data.</text>
</comment>
<dbReference type="AlphaFoldDB" id="A0A2J6X9L0"/>
<dbReference type="Proteomes" id="UP000236910">
    <property type="component" value="Unassembled WGS sequence"/>
</dbReference>
<accession>A0A2J6X9L0</accession>
<gene>
    <name evidence="1" type="ORF">C0175_00585</name>
</gene>
<sequence length="185" mass="22051">MIFQNDDDLKDALPFIKKVIREGLAAYNFWQRYRDNKLYLEEKFWKDFGENFPQIADYLKFANIYGIVDEGMNKLADYIAGFSSDFSRHGLLNIKLIENFRIFIYGNVWHFADWDPMMQYLLIKTAAIRYEWMSDEWIEQEYDLSEFEEGVSDEQIEAIKMKGIKGKDKFGNVIVIKDNETELPF</sequence>
<evidence type="ECO:0000313" key="2">
    <source>
        <dbReference type="Proteomes" id="UP000236910"/>
    </source>
</evidence>
<reference evidence="1 2" key="1">
    <citation type="submission" date="2018-01" db="EMBL/GenBank/DDBJ databases">
        <title>Metagenomic assembled genomes from two thermal pools in the Uzon Caldera, Kamchatka, Russia.</title>
        <authorList>
            <person name="Wilkins L."/>
            <person name="Ettinger C."/>
        </authorList>
    </citation>
    <scope>NUCLEOTIDE SEQUENCE [LARGE SCALE GENOMIC DNA]</scope>
    <source>
        <strain evidence="1">ARK-10</strain>
    </source>
</reference>
<evidence type="ECO:0000313" key="1">
    <source>
        <dbReference type="EMBL" id="PMP84147.1"/>
    </source>
</evidence>
<name>A0A2J6X9L0_9BACT</name>
<protein>
    <submittedName>
        <fullName evidence="1">Uncharacterized protein</fullName>
    </submittedName>
</protein>
<organism evidence="1 2">
    <name type="scientific">Caldisericum exile</name>
    <dbReference type="NCBI Taxonomy" id="693075"/>
    <lineage>
        <taxon>Bacteria</taxon>
        <taxon>Pseudomonadati</taxon>
        <taxon>Caldisericota/Cryosericota group</taxon>
        <taxon>Caldisericota</taxon>
        <taxon>Caldisericia</taxon>
        <taxon>Caldisericales</taxon>
        <taxon>Caldisericaceae</taxon>
        <taxon>Caldisericum</taxon>
    </lineage>
</organism>